<name>A0A1H2IAZ9_9BACT</name>
<keyword evidence="2" id="KW-0472">Membrane</keyword>
<evidence type="ECO:0000313" key="4">
    <source>
        <dbReference type="EMBL" id="SDU41279.1"/>
    </source>
</evidence>
<reference evidence="5" key="1">
    <citation type="submission" date="2016-10" db="EMBL/GenBank/DDBJ databases">
        <authorList>
            <person name="Varghese N."/>
            <person name="Submissions S."/>
        </authorList>
    </citation>
    <scope>NUCLEOTIDE SEQUENCE [LARGE SCALE GENOMIC DNA]</scope>
    <source>
        <strain evidence="5">DSM 3384</strain>
    </source>
</reference>
<dbReference type="Gene3D" id="3.10.450.240">
    <property type="match status" value="1"/>
</dbReference>
<feature type="transmembrane region" description="Helical" evidence="2">
    <location>
        <begin position="64"/>
        <end position="86"/>
    </location>
</feature>
<protein>
    <submittedName>
        <fullName evidence="4">Predicted lipid-binding transport protein, Tim44 family</fullName>
    </submittedName>
</protein>
<keyword evidence="5" id="KW-1185">Reference proteome</keyword>
<dbReference type="AlphaFoldDB" id="A0A1H2IAZ9"/>
<feature type="region of interest" description="Disordered" evidence="1">
    <location>
        <begin position="37"/>
        <end position="60"/>
    </location>
</feature>
<dbReference type="Pfam" id="PF04280">
    <property type="entry name" value="Tim44"/>
    <property type="match status" value="1"/>
</dbReference>
<sequence>MLTVCKKITPVFVVLLALFLMDAGWIADTADARSRAGGTSFRSAPRTSPVQKAAPAQPKKSGGFASGLVGGLLGGAIGGLLFGSMFGGGGQGMGLLPILLFAGVGFFLFRRFAKSRQKAAHEQFNGFSAAGQSGPSGQTMTGQGAAQTVEEGLNEISQTDENFNASEFLSIASDVFFQVQAGWMRRDLDSYRDLLGSQLASEYEVQFAQMREKGIINKLENIAIRTVDIVDAGNNGTKDFVTVLFLANLLDYTVDESTGDIVDGSMTQPVKFQEEWTWARPVGTNAWKLEGIKIVDE</sequence>
<evidence type="ECO:0000256" key="1">
    <source>
        <dbReference type="SAM" id="MobiDB-lite"/>
    </source>
</evidence>
<dbReference type="PANTHER" id="PTHR41542:SF1">
    <property type="entry name" value="BLL5807 PROTEIN"/>
    <property type="match status" value="1"/>
</dbReference>
<evidence type="ECO:0000256" key="2">
    <source>
        <dbReference type="SAM" id="Phobius"/>
    </source>
</evidence>
<organism evidence="4 5">
    <name type="scientific">Desulfobacula phenolica</name>
    <dbReference type="NCBI Taxonomy" id="90732"/>
    <lineage>
        <taxon>Bacteria</taxon>
        <taxon>Pseudomonadati</taxon>
        <taxon>Thermodesulfobacteriota</taxon>
        <taxon>Desulfobacteria</taxon>
        <taxon>Desulfobacterales</taxon>
        <taxon>Desulfobacteraceae</taxon>
        <taxon>Desulfobacula</taxon>
    </lineage>
</organism>
<keyword evidence="2" id="KW-0812">Transmembrane</keyword>
<dbReference type="InterPro" id="IPR007379">
    <property type="entry name" value="Tim44-like_dom"/>
</dbReference>
<keyword evidence="2" id="KW-1133">Transmembrane helix</keyword>
<feature type="transmembrane region" description="Helical" evidence="2">
    <location>
        <begin position="12"/>
        <end position="30"/>
    </location>
</feature>
<dbReference type="EMBL" id="FNLL01000008">
    <property type="protein sequence ID" value="SDU41279.1"/>
    <property type="molecule type" value="Genomic_DNA"/>
</dbReference>
<dbReference type="SMART" id="SM00978">
    <property type="entry name" value="Tim44"/>
    <property type="match status" value="1"/>
</dbReference>
<feature type="transmembrane region" description="Helical" evidence="2">
    <location>
        <begin position="92"/>
        <end position="109"/>
    </location>
</feature>
<evidence type="ECO:0000259" key="3">
    <source>
        <dbReference type="SMART" id="SM00978"/>
    </source>
</evidence>
<feature type="region of interest" description="Disordered" evidence="1">
    <location>
        <begin position="127"/>
        <end position="147"/>
    </location>
</feature>
<proteinExistence type="predicted"/>
<feature type="compositionally biased region" description="Polar residues" evidence="1">
    <location>
        <begin position="130"/>
        <end position="146"/>
    </location>
</feature>
<accession>A0A1H2IAZ9</accession>
<dbReference type="SUPFAM" id="SSF54427">
    <property type="entry name" value="NTF2-like"/>
    <property type="match status" value="1"/>
</dbReference>
<evidence type="ECO:0000313" key="5">
    <source>
        <dbReference type="Proteomes" id="UP000199608"/>
    </source>
</evidence>
<dbReference type="InterPro" id="IPR032710">
    <property type="entry name" value="NTF2-like_dom_sf"/>
</dbReference>
<feature type="compositionally biased region" description="Polar residues" evidence="1">
    <location>
        <begin position="40"/>
        <end position="50"/>
    </location>
</feature>
<gene>
    <name evidence="4" type="ORF">SAMN04487931_10845</name>
</gene>
<dbReference type="RefSeq" id="WP_245743130.1">
    <property type="nucleotide sequence ID" value="NZ_FNLL01000008.1"/>
</dbReference>
<feature type="domain" description="Tim44-like" evidence="3">
    <location>
        <begin position="149"/>
        <end position="294"/>
    </location>
</feature>
<dbReference type="Proteomes" id="UP000199608">
    <property type="component" value="Unassembled WGS sequence"/>
</dbReference>
<dbReference type="PANTHER" id="PTHR41542">
    <property type="entry name" value="BLL5807 PROTEIN"/>
    <property type="match status" value="1"/>
</dbReference>